<sequence length="105" mass="11852">MSPTLTEETALVLSALEERLAKKGDFMRKEVDELDDELRPEYDFSKMTGGVRGKYVERYRAGTNLVLLEPDVARAFPTDESVNEALRLLLQIAQRQQPNNPIGAD</sequence>
<keyword evidence="2" id="KW-1185">Reference proteome</keyword>
<organism evidence="1 2">
    <name type="scientific">Spirulina subsalsa FACHB-351</name>
    <dbReference type="NCBI Taxonomy" id="234711"/>
    <lineage>
        <taxon>Bacteria</taxon>
        <taxon>Bacillati</taxon>
        <taxon>Cyanobacteriota</taxon>
        <taxon>Cyanophyceae</taxon>
        <taxon>Spirulinales</taxon>
        <taxon>Spirulinaceae</taxon>
        <taxon>Spirulina</taxon>
    </lineage>
</organism>
<gene>
    <name evidence="1" type="ORF">K4A83_02205</name>
</gene>
<accession>A0ABT3L0T1</accession>
<name>A0ABT3L0T1_9CYAN</name>
<evidence type="ECO:0000313" key="2">
    <source>
        <dbReference type="Proteomes" id="UP001526426"/>
    </source>
</evidence>
<dbReference type="Proteomes" id="UP001526426">
    <property type="component" value="Unassembled WGS sequence"/>
</dbReference>
<comment type="caution">
    <text evidence="1">The sequence shown here is derived from an EMBL/GenBank/DDBJ whole genome shotgun (WGS) entry which is preliminary data.</text>
</comment>
<dbReference type="EMBL" id="JAIHOM010000007">
    <property type="protein sequence ID" value="MCW6035087.1"/>
    <property type="molecule type" value="Genomic_DNA"/>
</dbReference>
<reference evidence="1 2" key="1">
    <citation type="submission" date="2021-08" db="EMBL/GenBank/DDBJ databases">
        <title>Draft genome sequence of Spirulina subsalsa with high tolerance to salinity and hype-accumulation of phycocyanin.</title>
        <authorList>
            <person name="Pei H."/>
            <person name="Jiang L."/>
        </authorList>
    </citation>
    <scope>NUCLEOTIDE SEQUENCE [LARGE SCALE GENOMIC DNA]</scope>
    <source>
        <strain evidence="1 2">FACHB-351</strain>
    </source>
</reference>
<evidence type="ECO:0000313" key="1">
    <source>
        <dbReference type="EMBL" id="MCW6035087.1"/>
    </source>
</evidence>
<proteinExistence type="predicted"/>
<protein>
    <submittedName>
        <fullName evidence="1">Uncharacterized protein</fullName>
    </submittedName>
</protein>